<dbReference type="InterPro" id="IPR014710">
    <property type="entry name" value="RmlC-like_jellyroll"/>
</dbReference>
<keyword evidence="1" id="KW-0479">Metal-binding</keyword>
<evidence type="ECO:0000259" key="2">
    <source>
        <dbReference type="Pfam" id="PF07883"/>
    </source>
</evidence>
<evidence type="ECO:0000313" key="3">
    <source>
        <dbReference type="EMBL" id="AJD45694.1"/>
    </source>
</evidence>
<proteinExistence type="predicted"/>
<dbReference type="InterPro" id="IPR051610">
    <property type="entry name" value="GPI/OXD"/>
</dbReference>
<dbReference type="InterPro" id="IPR011051">
    <property type="entry name" value="RmlC_Cupin_sf"/>
</dbReference>
<dbReference type="PANTHER" id="PTHR35848:SF6">
    <property type="entry name" value="CUPIN TYPE-2 DOMAIN-CONTAINING PROTEIN"/>
    <property type="match status" value="1"/>
</dbReference>
<sequence length="126" mass="14184">MSSCEDNCERLEEIRMFSVYRYQQPEPGTSRTVRFEGRHFGSEVSLFVVDADPGRGPALHVHPYAETWVVRKGEAEFTVGNDKTRGSAGDIIVGPANVPHRFENVGTDRLEIVCIHPSQTFEQTFV</sequence>
<evidence type="ECO:0000256" key="1">
    <source>
        <dbReference type="ARBA" id="ARBA00022723"/>
    </source>
</evidence>
<keyword evidence="4" id="KW-1185">Reference proteome</keyword>
<dbReference type="HOGENOM" id="CLU_155086_0_0_5"/>
<protein>
    <submittedName>
        <fullName evidence="3">Cupin 2 domain-containing protein</fullName>
    </submittedName>
</protein>
<dbReference type="EMBL" id="CP006880">
    <property type="protein sequence ID" value="AJD45694.1"/>
    <property type="molecule type" value="Genomic_DNA"/>
</dbReference>
<dbReference type="InterPro" id="IPR013096">
    <property type="entry name" value="Cupin_2"/>
</dbReference>
<geneLocation type="plasmid" evidence="3 4">
    <name>pRgalR602c</name>
</geneLocation>
<evidence type="ECO:0000313" key="4">
    <source>
        <dbReference type="Proteomes" id="UP000031368"/>
    </source>
</evidence>
<dbReference type="GO" id="GO:0046872">
    <property type="term" value="F:metal ion binding"/>
    <property type="evidence" value="ECO:0007669"/>
    <property type="project" value="UniProtKB-KW"/>
</dbReference>
<gene>
    <name evidence="3" type="ORF">RGR602_PC01670</name>
</gene>
<dbReference type="Proteomes" id="UP000031368">
    <property type="component" value="Plasmid pRgalR602c"/>
</dbReference>
<dbReference type="PANTHER" id="PTHR35848">
    <property type="entry name" value="OXALATE-BINDING PROTEIN"/>
    <property type="match status" value="1"/>
</dbReference>
<accession>A0A0B4XCF8</accession>
<organism evidence="3 4">
    <name type="scientific">Rhizobium gallicum bv. gallicum R602sp</name>
    <dbReference type="NCBI Taxonomy" id="1041138"/>
    <lineage>
        <taxon>Bacteria</taxon>
        <taxon>Pseudomonadati</taxon>
        <taxon>Pseudomonadota</taxon>
        <taxon>Alphaproteobacteria</taxon>
        <taxon>Hyphomicrobiales</taxon>
        <taxon>Rhizobiaceae</taxon>
        <taxon>Rhizobium/Agrobacterium group</taxon>
        <taxon>Rhizobium</taxon>
    </lineage>
</organism>
<dbReference type="Pfam" id="PF07883">
    <property type="entry name" value="Cupin_2"/>
    <property type="match status" value="1"/>
</dbReference>
<dbReference type="AlphaFoldDB" id="A0A0B4XCF8"/>
<dbReference type="KEGG" id="rga:RGR602_PC01670"/>
<feature type="domain" description="Cupin type-2" evidence="2">
    <location>
        <begin position="48"/>
        <end position="115"/>
    </location>
</feature>
<dbReference type="SUPFAM" id="SSF51182">
    <property type="entry name" value="RmlC-like cupins"/>
    <property type="match status" value="1"/>
</dbReference>
<dbReference type="Gene3D" id="2.60.120.10">
    <property type="entry name" value="Jelly Rolls"/>
    <property type="match status" value="1"/>
</dbReference>
<reference evidence="3 4" key="1">
    <citation type="submission" date="2013-11" db="EMBL/GenBank/DDBJ databases">
        <title>Complete genome sequence of Rhizobium gallicum bv. gallicum R602.</title>
        <authorList>
            <person name="Bustos P."/>
            <person name="Santamaria R.I."/>
            <person name="Lozano L."/>
            <person name="Acosta J.L."/>
            <person name="Ormeno-Orrillo E."/>
            <person name="Rogel M.A."/>
            <person name="Romero D."/>
            <person name="Cevallos M.A."/>
            <person name="Martinez-Romero E."/>
            <person name="Gonzalez V."/>
        </authorList>
    </citation>
    <scope>NUCLEOTIDE SEQUENCE [LARGE SCALE GENOMIC DNA]</scope>
    <source>
        <strain evidence="3 4">R602</strain>
        <plasmid evidence="3 4">pRgalR602c</plasmid>
    </source>
</reference>
<name>A0A0B4XCF8_9HYPH</name>
<keyword evidence="3" id="KW-0614">Plasmid</keyword>